<dbReference type="InterPro" id="IPR048051">
    <property type="entry name" value="BapA-like_prefix-like"/>
</dbReference>
<sequence length="207" mass="21440">MQTQVVDKSSGALSSFESTHVVLDAPGFVKLQLAQDEIRAFSRAGDDLIVQLASGEIVTIENFYLADATDAQSDLFLEDPDSGTVLLAQKGADGSIFSMAQVSSSADLAGVVPPTGEVVCPWVWAGLSALGIAAIAHAVDDDDDNDGDRGSFEPFVRPTPFSTPVPPPPPAPPPAEEPPEVDPRNNPPPPPPPDGDADADSDADADA</sequence>
<dbReference type="Proteomes" id="UP001205566">
    <property type="component" value="Unassembled WGS sequence"/>
</dbReference>
<dbReference type="Pfam" id="PF22783">
    <property type="entry name" value="BapA_N"/>
    <property type="match status" value="1"/>
</dbReference>
<proteinExistence type="predicted"/>
<evidence type="ECO:0000313" key="4">
    <source>
        <dbReference type="Proteomes" id="UP001205566"/>
    </source>
</evidence>
<feature type="domain" description="Biofilm-associated protein BapA-like prefix-like" evidence="2">
    <location>
        <begin position="3"/>
        <end position="108"/>
    </location>
</feature>
<evidence type="ECO:0000313" key="3">
    <source>
        <dbReference type="EMBL" id="MCQ3830946.1"/>
    </source>
</evidence>
<feature type="compositionally biased region" description="Pro residues" evidence="1">
    <location>
        <begin position="161"/>
        <end position="176"/>
    </location>
</feature>
<accession>A0ABT1P4A8</accession>
<dbReference type="RefSeq" id="WP_255875850.1">
    <property type="nucleotide sequence ID" value="NZ_JACASI010000042.1"/>
</dbReference>
<feature type="compositionally biased region" description="Acidic residues" evidence="1">
    <location>
        <begin position="195"/>
        <end position="207"/>
    </location>
</feature>
<keyword evidence="4" id="KW-1185">Reference proteome</keyword>
<reference evidence="3" key="1">
    <citation type="thesis" date="2020" institute="Technische Universitat Dresden" country="Dresden, Germany">
        <title>The Agarolytic System of Microbulbifer elongatus PORT2, Isolated from Batu Karas, Pangandaran West Java Indonesia.</title>
        <authorList>
            <person name="Anggraeni S.R."/>
        </authorList>
    </citation>
    <scope>NUCLEOTIDE SEQUENCE</scope>
    <source>
        <strain evidence="3">PORT2</strain>
    </source>
</reference>
<comment type="caution">
    <text evidence="3">The sequence shown here is derived from an EMBL/GenBank/DDBJ whole genome shotgun (WGS) entry which is preliminary data.</text>
</comment>
<organism evidence="3 4">
    <name type="scientific">Microbulbifer elongatus</name>
    <dbReference type="NCBI Taxonomy" id="86173"/>
    <lineage>
        <taxon>Bacteria</taxon>
        <taxon>Pseudomonadati</taxon>
        <taxon>Pseudomonadota</taxon>
        <taxon>Gammaproteobacteria</taxon>
        <taxon>Cellvibrionales</taxon>
        <taxon>Microbulbiferaceae</taxon>
        <taxon>Microbulbifer</taxon>
    </lineage>
</organism>
<gene>
    <name evidence="3" type="ORF">HXX02_16015</name>
</gene>
<protein>
    <submittedName>
        <fullName evidence="3">BapA prefix-like domain-containing protein</fullName>
    </submittedName>
</protein>
<evidence type="ECO:0000259" key="2">
    <source>
        <dbReference type="Pfam" id="PF22783"/>
    </source>
</evidence>
<feature type="compositionally biased region" description="Pro residues" evidence="1">
    <location>
        <begin position="185"/>
        <end position="194"/>
    </location>
</feature>
<evidence type="ECO:0000256" key="1">
    <source>
        <dbReference type="SAM" id="MobiDB-lite"/>
    </source>
</evidence>
<feature type="non-terminal residue" evidence="3">
    <location>
        <position position="207"/>
    </location>
</feature>
<dbReference type="NCBIfam" id="NF033677">
    <property type="entry name" value="biofilm_BapA_N"/>
    <property type="match status" value="1"/>
</dbReference>
<name>A0ABT1P4A8_9GAMM</name>
<dbReference type="EMBL" id="JACASI010000042">
    <property type="protein sequence ID" value="MCQ3830946.1"/>
    <property type="molecule type" value="Genomic_DNA"/>
</dbReference>
<feature type="region of interest" description="Disordered" evidence="1">
    <location>
        <begin position="141"/>
        <end position="207"/>
    </location>
</feature>